<comment type="pathway">
    <text evidence="4">Cofactor biosynthesis; thiamine diphosphate biosynthesis; thiamine phosphate from 4-amino-2-methyl-5-diphosphomethylpyrimidine and 4-methyl-5-(2-phosphoethyl)-thiazole: step 1/1.</text>
</comment>
<dbReference type="Gene3D" id="3.40.1190.20">
    <property type="match status" value="1"/>
</dbReference>
<proteinExistence type="inferred from homology"/>
<sequence length="511" mass="53981">MVAHSNIDYSLYLVTSRDTGILSPSNDYFHILEQALIGGVTIVQIREKDADTGEFIEVARKSKEICDRYKVPILINDRIDIALAIGAHGVHVGQKDMPVTTARRLLPKNSIVGIGSVWGTRTKKLTNPIVGVRGVGSILRILDGTDIKAVAIGGVKRANLLRTLHGAVSPTNHPLDGVAIVSDIMGAEDPRARCEALSTTLREFRDAFSSSSTSAFRPSTLTDNWSTDSIKHGVGELMQVLRASNPLVHQITNSVVTTQSANITLAVGGSPIMATTPEEMEDLAKYPGALLINIGTLTTENLDGMFKAGFFANVNKKPLVCDPVGVGATQFRKGTVSELLSTWQASVIKGNAGELAALAGSSEVDAKGVDSAGSFEDPIKFVKNLARRERCVIVLTGVTDYVSDGDRVVLLKNGHEMLGRITGSGCMLGSCIASFCGAAASVGEDLAVGRLVRGDMFLGAIAGILVLTIASERAVARNDVKGPGTFLPALIDEAAALKPEDIIDAAKIELA</sequence>
<dbReference type="GO" id="GO:0005524">
    <property type="term" value="F:ATP binding"/>
    <property type="evidence" value="ECO:0007669"/>
    <property type="project" value="UniProtKB-KW"/>
</dbReference>
<comment type="catalytic activity">
    <reaction evidence="12">
        <text>4-methyl-5-(2-phosphooxyethyl)-thiazole + 4-amino-2-methyl-5-(diphosphooxymethyl)pyrimidine + H(+) = thiamine phosphate + diphosphate</text>
        <dbReference type="Rhea" id="RHEA:22328"/>
        <dbReference type="ChEBI" id="CHEBI:15378"/>
        <dbReference type="ChEBI" id="CHEBI:33019"/>
        <dbReference type="ChEBI" id="CHEBI:37575"/>
        <dbReference type="ChEBI" id="CHEBI:57841"/>
        <dbReference type="ChEBI" id="CHEBI:58296"/>
        <dbReference type="EC" id="2.5.1.3"/>
    </reaction>
</comment>
<evidence type="ECO:0000256" key="12">
    <source>
        <dbReference type="ARBA" id="ARBA00047334"/>
    </source>
</evidence>
<dbReference type="Pfam" id="PF02110">
    <property type="entry name" value="HK"/>
    <property type="match status" value="1"/>
</dbReference>
<dbReference type="InterPro" id="IPR022998">
    <property type="entry name" value="ThiamineP_synth_TenI"/>
</dbReference>
<dbReference type="Gene3D" id="3.20.20.70">
    <property type="entry name" value="Aldolase class I"/>
    <property type="match status" value="2"/>
</dbReference>
<dbReference type="EMBL" id="KN882110">
    <property type="protein sequence ID" value="KIY43272.1"/>
    <property type="molecule type" value="Genomic_DNA"/>
</dbReference>
<keyword evidence="7" id="KW-0547">Nucleotide-binding</keyword>
<dbReference type="CDD" id="cd00564">
    <property type="entry name" value="TMP_TenI"/>
    <property type="match status" value="1"/>
</dbReference>
<keyword evidence="9" id="KW-0067">ATP-binding</keyword>
<evidence type="ECO:0000259" key="15">
    <source>
        <dbReference type="Pfam" id="PF02581"/>
    </source>
</evidence>
<evidence type="ECO:0000256" key="8">
    <source>
        <dbReference type="ARBA" id="ARBA00022777"/>
    </source>
</evidence>
<dbReference type="InterPro" id="IPR000417">
    <property type="entry name" value="Hyethyz_kinase"/>
</dbReference>
<dbReference type="InterPro" id="IPR034291">
    <property type="entry name" value="TMP_synthase"/>
</dbReference>
<keyword evidence="5" id="KW-0808">Transferase</keyword>
<keyword evidence="17" id="KW-1185">Reference proteome</keyword>
<keyword evidence="10" id="KW-0460">Magnesium</keyword>
<dbReference type="InterPro" id="IPR013785">
    <property type="entry name" value="Aldolase_TIM"/>
</dbReference>
<dbReference type="CDD" id="cd01170">
    <property type="entry name" value="THZ_kinase"/>
    <property type="match status" value="1"/>
</dbReference>
<dbReference type="HAMAP" id="MF_00228">
    <property type="entry name" value="Thz_kinase"/>
    <property type="match status" value="1"/>
</dbReference>
<evidence type="ECO:0000256" key="3">
    <source>
        <dbReference type="ARBA" id="ARBA00004868"/>
    </source>
</evidence>
<evidence type="ECO:0000256" key="11">
    <source>
        <dbReference type="ARBA" id="ARBA00022977"/>
    </source>
</evidence>
<dbReference type="SUPFAM" id="SSF53613">
    <property type="entry name" value="Ribokinase-like"/>
    <property type="match status" value="1"/>
</dbReference>
<evidence type="ECO:0000256" key="7">
    <source>
        <dbReference type="ARBA" id="ARBA00022741"/>
    </source>
</evidence>
<gene>
    <name evidence="16" type="ORF">FISHEDRAFT_68121</name>
</gene>
<dbReference type="PANTHER" id="PTHR20857">
    <property type="entry name" value="THIAMINE-PHOSPHATE PYROPHOSPHORYLASE"/>
    <property type="match status" value="1"/>
</dbReference>
<evidence type="ECO:0000313" key="16">
    <source>
        <dbReference type="EMBL" id="KIY43272.1"/>
    </source>
</evidence>
<dbReference type="UniPathway" id="UPA00060">
    <property type="reaction ID" value="UER00139"/>
</dbReference>
<dbReference type="AlphaFoldDB" id="A0A0D6ZZK3"/>
<protein>
    <submittedName>
        <fullName evidence="16">Thiamine biosynthetic bifunctional enzyme Thi4</fullName>
    </submittedName>
</protein>
<dbReference type="GO" id="GO:0009229">
    <property type="term" value="P:thiamine diphosphate biosynthetic process"/>
    <property type="evidence" value="ECO:0007669"/>
    <property type="project" value="UniProtKB-UniPathway"/>
</dbReference>
<dbReference type="InterPro" id="IPR029056">
    <property type="entry name" value="Ribokinase-like"/>
</dbReference>
<evidence type="ECO:0000313" key="17">
    <source>
        <dbReference type="Proteomes" id="UP000054144"/>
    </source>
</evidence>
<comment type="pathway">
    <text evidence="3">Cofactor biosynthesis; thiamine diphosphate biosynthesis; 4-methyl-5-(2-phosphoethyl)-thiazole from 5-(2-hydroxyethyl)-4-methylthiazole: step 1/1.</text>
</comment>
<dbReference type="HAMAP" id="MF_00097">
    <property type="entry name" value="TMP_synthase"/>
    <property type="match status" value="1"/>
</dbReference>
<comment type="catalytic activity">
    <reaction evidence="14">
        <text>2-[(2R,5Z)-2-carboxy-4-methylthiazol-5(2H)-ylidene]ethyl phosphate + 4-amino-2-methyl-5-(diphosphooxymethyl)pyrimidine + 2 H(+) = thiamine phosphate + CO2 + diphosphate</text>
        <dbReference type="Rhea" id="RHEA:47844"/>
        <dbReference type="ChEBI" id="CHEBI:15378"/>
        <dbReference type="ChEBI" id="CHEBI:16526"/>
        <dbReference type="ChEBI" id="CHEBI:33019"/>
        <dbReference type="ChEBI" id="CHEBI:37575"/>
        <dbReference type="ChEBI" id="CHEBI:57841"/>
        <dbReference type="ChEBI" id="CHEBI:62899"/>
        <dbReference type="EC" id="2.5.1.3"/>
    </reaction>
</comment>
<reference evidence="16 17" key="1">
    <citation type="journal article" date="2015" name="Fungal Genet. Biol.">
        <title>Evolution of novel wood decay mechanisms in Agaricales revealed by the genome sequences of Fistulina hepatica and Cylindrobasidium torrendii.</title>
        <authorList>
            <person name="Floudas D."/>
            <person name="Held B.W."/>
            <person name="Riley R."/>
            <person name="Nagy L.G."/>
            <person name="Koehler G."/>
            <person name="Ransdell A.S."/>
            <person name="Younus H."/>
            <person name="Chow J."/>
            <person name="Chiniquy J."/>
            <person name="Lipzen A."/>
            <person name="Tritt A."/>
            <person name="Sun H."/>
            <person name="Haridas S."/>
            <person name="LaButti K."/>
            <person name="Ohm R.A."/>
            <person name="Kues U."/>
            <person name="Blanchette R.A."/>
            <person name="Grigoriev I.V."/>
            <person name="Minto R.E."/>
            <person name="Hibbett D.S."/>
        </authorList>
    </citation>
    <scope>NUCLEOTIDE SEQUENCE [LARGE SCALE GENOMIC DNA]</scope>
    <source>
        <strain evidence="16 17">ATCC 64428</strain>
    </source>
</reference>
<keyword evidence="11" id="KW-0784">Thiamine biosynthesis</keyword>
<dbReference type="GO" id="GO:0004417">
    <property type="term" value="F:hydroxyethylthiazole kinase activity"/>
    <property type="evidence" value="ECO:0007669"/>
    <property type="project" value="UniProtKB-EC"/>
</dbReference>
<dbReference type="PRINTS" id="PR01099">
    <property type="entry name" value="HYETHTZKNASE"/>
</dbReference>
<evidence type="ECO:0000256" key="6">
    <source>
        <dbReference type="ARBA" id="ARBA00022723"/>
    </source>
</evidence>
<dbReference type="GO" id="GO:0005737">
    <property type="term" value="C:cytoplasm"/>
    <property type="evidence" value="ECO:0007669"/>
    <property type="project" value="TreeGrafter"/>
</dbReference>
<comment type="cofactor">
    <cofactor evidence="2">
        <name>Mg(2+)</name>
        <dbReference type="ChEBI" id="CHEBI:18420"/>
    </cofactor>
</comment>
<dbReference type="NCBIfam" id="NF006830">
    <property type="entry name" value="PRK09355.1"/>
    <property type="match status" value="1"/>
</dbReference>
<keyword evidence="8" id="KW-0418">Kinase</keyword>
<dbReference type="InterPro" id="IPR036206">
    <property type="entry name" value="ThiamineP_synth_sf"/>
</dbReference>
<dbReference type="GO" id="GO:0000287">
    <property type="term" value="F:magnesium ion binding"/>
    <property type="evidence" value="ECO:0007669"/>
    <property type="project" value="InterPro"/>
</dbReference>
<evidence type="ECO:0000256" key="4">
    <source>
        <dbReference type="ARBA" id="ARBA00005165"/>
    </source>
</evidence>
<evidence type="ECO:0000256" key="9">
    <source>
        <dbReference type="ARBA" id="ARBA00022840"/>
    </source>
</evidence>
<evidence type="ECO:0000256" key="14">
    <source>
        <dbReference type="ARBA" id="ARBA00047883"/>
    </source>
</evidence>
<evidence type="ECO:0000256" key="2">
    <source>
        <dbReference type="ARBA" id="ARBA00001946"/>
    </source>
</evidence>
<dbReference type="SUPFAM" id="SSF51391">
    <property type="entry name" value="Thiamin phosphate synthase"/>
    <property type="match status" value="1"/>
</dbReference>
<dbReference type="GO" id="GO:0004789">
    <property type="term" value="F:thiamine-phosphate diphosphorylase activity"/>
    <property type="evidence" value="ECO:0007669"/>
    <property type="project" value="UniProtKB-EC"/>
</dbReference>
<accession>A0A0D6ZZK3</accession>
<organism evidence="16 17">
    <name type="scientific">Fistulina hepatica ATCC 64428</name>
    <dbReference type="NCBI Taxonomy" id="1128425"/>
    <lineage>
        <taxon>Eukaryota</taxon>
        <taxon>Fungi</taxon>
        <taxon>Dikarya</taxon>
        <taxon>Basidiomycota</taxon>
        <taxon>Agaricomycotina</taxon>
        <taxon>Agaricomycetes</taxon>
        <taxon>Agaricomycetidae</taxon>
        <taxon>Agaricales</taxon>
        <taxon>Fistulinaceae</taxon>
        <taxon>Fistulina</taxon>
    </lineage>
</organism>
<dbReference type="OrthoDB" id="4994at2759"/>
<comment type="catalytic activity">
    <reaction evidence="1">
        <text>5-(2-hydroxyethyl)-4-methylthiazole + ATP = 4-methyl-5-(2-phosphooxyethyl)-thiazole + ADP + H(+)</text>
        <dbReference type="Rhea" id="RHEA:24212"/>
        <dbReference type="ChEBI" id="CHEBI:15378"/>
        <dbReference type="ChEBI" id="CHEBI:17957"/>
        <dbReference type="ChEBI" id="CHEBI:30616"/>
        <dbReference type="ChEBI" id="CHEBI:58296"/>
        <dbReference type="ChEBI" id="CHEBI:456216"/>
        <dbReference type="EC" id="2.7.1.50"/>
    </reaction>
</comment>
<keyword evidence="6" id="KW-0479">Metal-binding</keyword>
<evidence type="ECO:0000256" key="10">
    <source>
        <dbReference type="ARBA" id="ARBA00022842"/>
    </source>
</evidence>
<dbReference type="GO" id="GO:0009228">
    <property type="term" value="P:thiamine biosynthetic process"/>
    <property type="evidence" value="ECO:0007669"/>
    <property type="project" value="UniProtKB-KW"/>
</dbReference>
<evidence type="ECO:0000256" key="1">
    <source>
        <dbReference type="ARBA" id="ARBA00001771"/>
    </source>
</evidence>
<evidence type="ECO:0000256" key="13">
    <source>
        <dbReference type="ARBA" id="ARBA00047851"/>
    </source>
</evidence>
<dbReference type="PANTHER" id="PTHR20857:SF23">
    <property type="entry name" value="THIAMINE BIOSYNTHETIC BIFUNCTIONAL ENZYME"/>
    <property type="match status" value="1"/>
</dbReference>
<evidence type="ECO:0000256" key="5">
    <source>
        <dbReference type="ARBA" id="ARBA00022679"/>
    </source>
</evidence>
<name>A0A0D6ZZK3_9AGAR</name>
<dbReference type="Pfam" id="PF02581">
    <property type="entry name" value="TMP-TENI"/>
    <property type="match status" value="1"/>
</dbReference>
<dbReference type="NCBIfam" id="TIGR00694">
    <property type="entry name" value="thiM"/>
    <property type="match status" value="1"/>
</dbReference>
<feature type="domain" description="Thiamine phosphate synthase/TenI" evidence="15">
    <location>
        <begin position="11"/>
        <end position="115"/>
    </location>
</feature>
<comment type="catalytic activity">
    <reaction evidence="13">
        <text>2-(2-carboxy-4-methylthiazol-5-yl)ethyl phosphate + 4-amino-2-methyl-5-(diphosphooxymethyl)pyrimidine + 2 H(+) = thiamine phosphate + CO2 + diphosphate</text>
        <dbReference type="Rhea" id="RHEA:47848"/>
        <dbReference type="ChEBI" id="CHEBI:15378"/>
        <dbReference type="ChEBI" id="CHEBI:16526"/>
        <dbReference type="ChEBI" id="CHEBI:33019"/>
        <dbReference type="ChEBI" id="CHEBI:37575"/>
        <dbReference type="ChEBI" id="CHEBI:57841"/>
        <dbReference type="ChEBI" id="CHEBI:62890"/>
        <dbReference type="EC" id="2.5.1.3"/>
    </reaction>
</comment>
<dbReference type="Proteomes" id="UP000054144">
    <property type="component" value="Unassembled WGS sequence"/>
</dbReference>